<dbReference type="GO" id="GO:0008714">
    <property type="term" value="F:AMP nucleosidase activity"/>
    <property type="evidence" value="ECO:0007669"/>
    <property type="project" value="UniProtKB-EC"/>
</dbReference>
<sequence>MKVAVFCGSSLGHSKEYENAVIELGAYFAQNGIEVIYGGGNVGLMRVIADSVLAFGGKVTGVIPTHLEQKEIAHPDLTKLYVVKDMHERKAKMAELADAFVALPGGVGTLEEIFEVYTWAQIGLHRKPCAFYNVNGYYDLMIEMIASMRNEGFVKAPYVEMLIEESQPEALIKAFECYEAPQEKWSN</sequence>
<dbReference type="Gene3D" id="3.40.50.450">
    <property type="match status" value="1"/>
</dbReference>
<protein>
    <recommendedName>
        <fullName evidence="3">Cytokinin riboside 5'-monophosphate phosphoribohydrolase</fullName>
        <ecNumber evidence="3">3.2.2.n1</ecNumber>
    </recommendedName>
</protein>
<dbReference type="Pfam" id="PF03641">
    <property type="entry name" value="Lysine_decarbox"/>
    <property type="match status" value="1"/>
</dbReference>
<comment type="caution">
    <text evidence="4">The sequence shown here is derived from an EMBL/GenBank/DDBJ whole genome shotgun (WGS) entry which is preliminary data.</text>
</comment>
<evidence type="ECO:0000256" key="3">
    <source>
        <dbReference type="RuleBase" id="RU363015"/>
    </source>
</evidence>
<dbReference type="InterPro" id="IPR031100">
    <property type="entry name" value="LOG_fam"/>
</dbReference>
<dbReference type="GO" id="GO:0009691">
    <property type="term" value="P:cytokinin biosynthetic process"/>
    <property type="evidence" value="ECO:0007669"/>
    <property type="project" value="UniProtKB-UniRule"/>
</dbReference>
<evidence type="ECO:0000313" key="5">
    <source>
        <dbReference type="Proteomes" id="UP000294656"/>
    </source>
</evidence>
<reference evidence="4 5" key="1">
    <citation type="submission" date="2019-03" db="EMBL/GenBank/DDBJ databases">
        <title>Genomic Encyclopedia of Type Strains, Phase III (KMG-III): the genomes of soil and plant-associated and newly described type strains.</title>
        <authorList>
            <person name="Whitman W."/>
        </authorList>
    </citation>
    <scope>NUCLEOTIDE SEQUENCE [LARGE SCALE GENOMIC DNA]</scope>
    <source>
        <strain evidence="4 5">CECT 7378</strain>
    </source>
</reference>
<dbReference type="NCBIfam" id="TIGR00730">
    <property type="entry name" value="Rossman fold protein, TIGR00730 family"/>
    <property type="match status" value="1"/>
</dbReference>
<dbReference type="EMBL" id="SNXC01000016">
    <property type="protein sequence ID" value="TDO95565.1"/>
    <property type="molecule type" value="Genomic_DNA"/>
</dbReference>
<organism evidence="4 5">
    <name type="scientific">Marinomonas balearica</name>
    <dbReference type="NCBI Taxonomy" id="491947"/>
    <lineage>
        <taxon>Bacteria</taxon>
        <taxon>Pseudomonadati</taxon>
        <taxon>Pseudomonadota</taxon>
        <taxon>Gammaproteobacteria</taxon>
        <taxon>Oceanospirillales</taxon>
        <taxon>Oceanospirillaceae</taxon>
        <taxon>Marinomonas</taxon>
    </lineage>
</organism>
<dbReference type="Proteomes" id="UP000294656">
    <property type="component" value="Unassembled WGS sequence"/>
</dbReference>
<proteinExistence type="inferred from homology"/>
<evidence type="ECO:0000256" key="1">
    <source>
        <dbReference type="ARBA" id="ARBA00000274"/>
    </source>
</evidence>
<comment type="similarity">
    <text evidence="2 3">Belongs to the LOG family.</text>
</comment>
<keyword evidence="3" id="KW-0203">Cytokinin biosynthesis</keyword>
<gene>
    <name evidence="4" type="ORF">DFP79_3496</name>
</gene>
<dbReference type="PANTHER" id="PTHR31223">
    <property type="entry name" value="LOG FAMILY PROTEIN YJL055W"/>
    <property type="match status" value="1"/>
</dbReference>
<dbReference type="PANTHER" id="PTHR31223:SF70">
    <property type="entry name" value="LOG FAMILY PROTEIN YJL055W"/>
    <property type="match status" value="1"/>
</dbReference>
<comment type="catalytic activity">
    <reaction evidence="1">
        <text>AMP + H2O = D-ribose 5-phosphate + adenine</text>
        <dbReference type="Rhea" id="RHEA:20129"/>
        <dbReference type="ChEBI" id="CHEBI:15377"/>
        <dbReference type="ChEBI" id="CHEBI:16708"/>
        <dbReference type="ChEBI" id="CHEBI:78346"/>
        <dbReference type="ChEBI" id="CHEBI:456215"/>
        <dbReference type="EC" id="3.2.2.4"/>
    </reaction>
</comment>
<dbReference type="OrthoDB" id="9801098at2"/>
<accession>A0A4R6M4C9</accession>
<keyword evidence="3" id="KW-0378">Hydrolase</keyword>
<dbReference type="EC" id="3.2.2.n1" evidence="3"/>
<name>A0A4R6M4C9_9GAMM</name>
<dbReference type="RefSeq" id="WP_133505181.1">
    <property type="nucleotide sequence ID" value="NZ_SNXC01000016.1"/>
</dbReference>
<evidence type="ECO:0000313" key="4">
    <source>
        <dbReference type="EMBL" id="TDO95565.1"/>
    </source>
</evidence>
<evidence type="ECO:0000256" key="2">
    <source>
        <dbReference type="ARBA" id="ARBA00006763"/>
    </source>
</evidence>
<dbReference type="SUPFAM" id="SSF102405">
    <property type="entry name" value="MCP/YpsA-like"/>
    <property type="match status" value="1"/>
</dbReference>
<keyword evidence="5" id="KW-1185">Reference proteome</keyword>
<dbReference type="AlphaFoldDB" id="A0A4R6M4C9"/>
<dbReference type="InterPro" id="IPR005269">
    <property type="entry name" value="LOG"/>
</dbReference>
<dbReference type="GO" id="GO:0005829">
    <property type="term" value="C:cytosol"/>
    <property type="evidence" value="ECO:0007669"/>
    <property type="project" value="TreeGrafter"/>
</dbReference>